<organism evidence="1">
    <name type="scientific">hydrocarbon metagenome</name>
    <dbReference type="NCBI Taxonomy" id="938273"/>
    <lineage>
        <taxon>unclassified sequences</taxon>
        <taxon>metagenomes</taxon>
        <taxon>ecological metagenomes</taxon>
    </lineage>
</organism>
<dbReference type="InterPro" id="IPR011749">
    <property type="entry name" value="CHP02243"/>
</dbReference>
<name>A0A0W8FE85_9ZZZZ</name>
<evidence type="ECO:0000313" key="1">
    <source>
        <dbReference type="EMBL" id="KUG19199.1"/>
    </source>
</evidence>
<sequence length="666" mass="72835">MEGDRLRLAPGTQILTGVAGAGTRIAPDSREYQKALDQKPEVFETVHSAVLSRAQNEMRFYAWGDRRCCLPAGATEAWLAGDLSGLMAGDVLIVAEHRDPRTGRPEEADRMHRHAVRLTHVRVTGDPVRSADGGPAPVTLIRWDAADALPAAFCISGSVSPDGKREEYCEDLSIALGNIVLADAGRTLPGAEALGTVAAPALFFAADPQETGNPCARPAQQPVLPRFRPRLGAGPLTHALPYAERTLFGLAFAAGEEDLLARQVESLDDRALPPYLHQAFMNRGIVFAAESLSIQGRLDEWSISDGTQAYRIRLENAHEDAPERLLVSSLPPPAAAVRELSPEEARPAVRLSSRMSGREQAFSWSPVRDLLNSAPEAREYVIETESDGSAWIRFGDGSFGMRPASGEEFFAAYRTGNGPEGNVGSETLVHMVAHDPSIVGVNNPLPAFGGTAPESIDRVREIAPSMFRRQERAVTPEDYAALAMRHPSVQRAAAALQWTGSWYTVFLTVDRFGGREVDEPFKEELLAFLDRYRFMGQDLEIRGPRHVPLEIAVRICVKSGYDRSDVARELISTFSAGRRPDGRRGIFHPDNFSLGQPVYLSHIYRAAGEIEGVSACEVTTFRRLGQPGNEGIDAGRLAIRKFECARLDNDPNFPEHGVFRMELRGG</sequence>
<comment type="caution">
    <text evidence="1">The sequence shown here is derived from an EMBL/GenBank/DDBJ whole genome shotgun (WGS) entry which is preliminary data.</text>
</comment>
<dbReference type="NCBIfam" id="TIGR02243">
    <property type="entry name" value="putative baseplate assembly protein"/>
    <property type="match status" value="1"/>
</dbReference>
<dbReference type="AlphaFoldDB" id="A0A0W8FE85"/>
<gene>
    <name evidence="1" type="ORF">ASZ90_011089</name>
</gene>
<accession>A0A0W8FE85</accession>
<proteinExistence type="predicted"/>
<protein>
    <submittedName>
        <fullName evidence="1">Uncharacterized protein</fullName>
    </submittedName>
</protein>
<reference evidence="1" key="1">
    <citation type="journal article" date="2015" name="Proc. Natl. Acad. Sci. U.S.A.">
        <title>Networks of energetic and metabolic interactions define dynamics in microbial communities.</title>
        <authorList>
            <person name="Embree M."/>
            <person name="Liu J.K."/>
            <person name="Al-Bassam M.M."/>
            <person name="Zengler K."/>
        </authorList>
    </citation>
    <scope>NUCLEOTIDE SEQUENCE</scope>
</reference>
<dbReference type="EMBL" id="LNQE01001316">
    <property type="protein sequence ID" value="KUG19199.1"/>
    <property type="molecule type" value="Genomic_DNA"/>
</dbReference>